<reference evidence="8 9" key="1">
    <citation type="submission" date="2018-06" db="EMBL/GenBank/DDBJ databases">
        <title>Three novel Pseudomonas species isolated from symptomatic oak.</title>
        <authorList>
            <person name="Bueno-Gonzalez V."/>
            <person name="Brady C."/>
        </authorList>
    </citation>
    <scope>NUCLEOTIDE SEQUENCE [LARGE SCALE GENOMIC DNA]</scope>
    <source>
        <strain evidence="8 9">P17C</strain>
    </source>
</reference>
<dbReference type="InterPro" id="IPR000510">
    <property type="entry name" value="Nase/OxRdtase_comp1"/>
</dbReference>
<dbReference type="FunFam" id="3.40.50.12380:FF:000001">
    <property type="entry name" value="Nitrogenase MoFe cofactor biosynthesis protein NifE"/>
    <property type="match status" value="1"/>
</dbReference>
<comment type="function">
    <text evidence="1">This protein may play a role in the biosynthesis of the prosthetic group of nitrogenase (FeMo cofactor).</text>
</comment>
<dbReference type="Pfam" id="PF00148">
    <property type="entry name" value="Oxidored_nitro"/>
    <property type="match status" value="1"/>
</dbReference>
<name>A0A4V2KDD7_9GAMM</name>
<dbReference type="AlphaFoldDB" id="A0A4V2KDD7"/>
<dbReference type="InterPro" id="IPR005973">
    <property type="entry name" value="NifE"/>
</dbReference>
<keyword evidence="9" id="KW-1185">Reference proteome</keyword>
<dbReference type="GO" id="GO:0065003">
    <property type="term" value="P:protein-containing complex assembly"/>
    <property type="evidence" value="ECO:0007669"/>
    <property type="project" value="InterPro"/>
</dbReference>
<evidence type="ECO:0000259" key="7">
    <source>
        <dbReference type="Pfam" id="PF00148"/>
    </source>
</evidence>
<evidence type="ECO:0000256" key="5">
    <source>
        <dbReference type="ARBA" id="ARBA00023231"/>
    </source>
</evidence>
<feature type="domain" description="Nitrogenase/oxidoreductase component 1" evidence="7">
    <location>
        <begin position="37"/>
        <end position="442"/>
    </location>
</feature>
<evidence type="ECO:0000256" key="1">
    <source>
        <dbReference type="ARBA" id="ARBA00003171"/>
    </source>
</evidence>
<evidence type="ECO:0000313" key="8">
    <source>
        <dbReference type="EMBL" id="TBU98825.1"/>
    </source>
</evidence>
<keyword evidence="5 6" id="KW-0535">Nitrogen fixation</keyword>
<dbReference type="NCBIfam" id="TIGR01283">
    <property type="entry name" value="nifE"/>
    <property type="match status" value="1"/>
</dbReference>
<dbReference type="Gene3D" id="3.40.50.12380">
    <property type="entry name" value="Nitrogenase MoFe cofactor biosynthesis protein NifE, C-terminal"/>
    <property type="match status" value="1"/>
</dbReference>
<comment type="pathway">
    <text evidence="2">Cofactor biosynthesis; Fe-Mo cofactor biosynthesis.</text>
</comment>
<protein>
    <recommendedName>
        <fullName evidence="4">Nitrogenase iron-molybdenum cofactor biosynthesis protein NifE</fullName>
    </recommendedName>
</protein>
<dbReference type="PANTHER" id="PTHR42956:SF1">
    <property type="entry name" value="NITROGENASE IRON-MOLYBDENUM COFACTOR BIOSYNTHESIS PROTEIN NIFE"/>
    <property type="match status" value="1"/>
</dbReference>
<sequence length="487" mass="53044">MKAKDIVELLDEPACVHNKKEKSGCAKPKPGATDGGCAFDGAQIALMPIADVAHIVHGPIACAGSSWDNRGTRSSGPELYRIGMTTDLTEQDVIMGRAEKRLFHAIGQAVRDYAPAAVFVYNTCVPALIGDDIEAICKAAGEHFATPVVPVDGAGFYGTKNLGNRIAGEAMLKYVIGTREPDPLPAGSERPGIRVHNVNLIGEYNIAGEFWHVLPLFDELGLRVLCSLSGDARFRQVQAMHAAEVNMMVCSKAMLNVGRKLQERYGAPWFEGSFYGITDTSQALRDFARLIGDADLAARTEALIEREEARIRAALEPWRERLRGKRVLLYTGGVKSWSVISALQDLGMKVVATGTKKSTEEDKARIRELMGDEVKMLDEGNPRVLLKTVEEYRADILIAGGRNMYTALKARIPFLDINQEREFGYAGYDGMLELVRQLCLTLESPVWDAVRRPAPWSRIAAVAAGPEPAADTRLADAPVATAHVANG</sequence>
<proteinExistence type="inferred from homology"/>
<evidence type="ECO:0000256" key="2">
    <source>
        <dbReference type="ARBA" id="ARBA00005155"/>
    </source>
</evidence>
<dbReference type="EMBL" id="QJUP01000003">
    <property type="protein sequence ID" value="TBU98825.1"/>
    <property type="molecule type" value="Genomic_DNA"/>
</dbReference>
<evidence type="ECO:0000313" key="9">
    <source>
        <dbReference type="Proteomes" id="UP000292639"/>
    </source>
</evidence>
<dbReference type="RefSeq" id="WP_131183843.1">
    <property type="nucleotide sequence ID" value="NZ_QJUO01000007.1"/>
</dbReference>
<dbReference type="PROSITE" id="PS00090">
    <property type="entry name" value="NITROGENASE_1_2"/>
    <property type="match status" value="1"/>
</dbReference>
<dbReference type="GO" id="GO:0016163">
    <property type="term" value="F:nitrogenase activity"/>
    <property type="evidence" value="ECO:0007669"/>
    <property type="project" value="InterPro"/>
</dbReference>
<evidence type="ECO:0000256" key="4">
    <source>
        <dbReference type="ARBA" id="ARBA00013280"/>
    </source>
</evidence>
<dbReference type="PROSITE" id="PS00699">
    <property type="entry name" value="NITROGENASE_1_1"/>
    <property type="match status" value="1"/>
</dbReference>
<evidence type="ECO:0000256" key="3">
    <source>
        <dbReference type="ARBA" id="ARBA00011002"/>
    </source>
</evidence>
<dbReference type="Gene3D" id="3.40.50.1980">
    <property type="entry name" value="Nitrogenase molybdenum iron protein domain"/>
    <property type="match status" value="1"/>
</dbReference>
<gene>
    <name evidence="8" type="primary">nifE</name>
    <name evidence="8" type="ORF">DNJ96_03685</name>
</gene>
<dbReference type="InterPro" id="IPR000318">
    <property type="entry name" value="Nase_comp1_CS"/>
</dbReference>
<evidence type="ECO:0000256" key="6">
    <source>
        <dbReference type="RuleBase" id="RU004021"/>
    </source>
</evidence>
<comment type="similarity">
    <text evidence="3 6">Belongs to the NifD/NifK/NifE/NifN family.</text>
</comment>
<dbReference type="UniPathway" id="UPA00782"/>
<dbReference type="InterPro" id="IPR049939">
    <property type="entry name" value="NifE-like"/>
</dbReference>
<dbReference type="SUPFAM" id="SSF53807">
    <property type="entry name" value="Helical backbone' metal receptor"/>
    <property type="match status" value="1"/>
</dbReference>
<dbReference type="Proteomes" id="UP000292639">
    <property type="component" value="Unassembled WGS sequence"/>
</dbReference>
<organism evidence="8 9">
    <name type="scientific">Stutzerimonas kirkiae</name>
    <dbReference type="NCBI Taxonomy" id="2211392"/>
    <lineage>
        <taxon>Bacteria</taxon>
        <taxon>Pseudomonadati</taxon>
        <taxon>Pseudomonadota</taxon>
        <taxon>Gammaproteobacteria</taxon>
        <taxon>Pseudomonadales</taxon>
        <taxon>Pseudomonadaceae</taxon>
        <taxon>Stutzerimonas</taxon>
    </lineage>
</organism>
<comment type="caution">
    <text evidence="8">The sequence shown here is derived from an EMBL/GenBank/DDBJ whole genome shotgun (WGS) entry which is preliminary data.</text>
</comment>
<accession>A0A4V2KDD7</accession>
<dbReference type="PANTHER" id="PTHR42956">
    <property type="entry name" value="NITROGENASE IRON-MOLYBDENUM COFACTOR BIOSYNTHESIS PROTEIN NIFE"/>
    <property type="match status" value="1"/>
</dbReference>